<dbReference type="PANTHER" id="PTHR11695:SF294">
    <property type="entry name" value="RETICULON-4-INTERACTING PROTEIN 1, MITOCHONDRIAL"/>
    <property type="match status" value="1"/>
</dbReference>
<dbReference type="Pfam" id="PF13602">
    <property type="entry name" value="ADH_zinc_N_2"/>
    <property type="match status" value="1"/>
</dbReference>
<dbReference type="InterPro" id="IPR011032">
    <property type="entry name" value="GroES-like_sf"/>
</dbReference>
<accession>A0A428PYJ2</accession>
<evidence type="ECO:0000313" key="3">
    <source>
        <dbReference type="Proteomes" id="UP000287972"/>
    </source>
</evidence>
<sequence>MATTMQIWQYSSPVEKIEDALTLKDQVPVPLQTSLDKDEMLIMVITASINPVDYKLPESGIIGRIMIPNPATPGLDFCGRVVAKHSSITGFEEGQLVFGGFPSHKQLGTLAQYTVVSIACCALLPEGIDPEDGAAVGTAATTAYQSLMPDTLPPAANIFINGGSGGVGSWSIQLAKAMGANVTTTCSTRNLDLCQRLGADHVIDYTKTDVVGFLKEQGAIFDLVVDNVGNRPDLYDSSHLMLKAGGTFVQVGVGESMSLSGIASTMKKQIWPFGTPRFYFVNMKNSAEFFQVIGRWMEEGRMKPVILAKFDWNDVPEAFRQLREGRSPGKIVVKVNQDL</sequence>
<dbReference type="Proteomes" id="UP000287972">
    <property type="component" value="Unassembled WGS sequence"/>
</dbReference>
<dbReference type="InterPro" id="IPR050700">
    <property type="entry name" value="YIM1/Zinc_Alcohol_DH_Fams"/>
</dbReference>
<evidence type="ECO:0000259" key="1">
    <source>
        <dbReference type="SMART" id="SM00829"/>
    </source>
</evidence>
<protein>
    <recommendedName>
        <fullName evidence="1">Enoyl reductase (ER) domain-containing protein</fullName>
    </recommendedName>
</protein>
<dbReference type="GO" id="GO:0016491">
    <property type="term" value="F:oxidoreductase activity"/>
    <property type="evidence" value="ECO:0007669"/>
    <property type="project" value="InterPro"/>
</dbReference>
<dbReference type="EMBL" id="NKCL01000637">
    <property type="protein sequence ID" value="RSL58058.1"/>
    <property type="molecule type" value="Genomic_DNA"/>
</dbReference>
<comment type="caution">
    <text evidence="2">The sequence shown here is derived from an EMBL/GenBank/DDBJ whole genome shotgun (WGS) entry which is preliminary data.</text>
</comment>
<dbReference type="SUPFAM" id="SSF51735">
    <property type="entry name" value="NAD(P)-binding Rossmann-fold domains"/>
    <property type="match status" value="1"/>
</dbReference>
<dbReference type="CDD" id="cd08267">
    <property type="entry name" value="MDR1"/>
    <property type="match status" value="1"/>
</dbReference>
<feature type="domain" description="Enoyl reductase (ER)" evidence="1">
    <location>
        <begin position="16"/>
        <end position="333"/>
    </location>
</feature>
<dbReference type="InterPro" id="IPR036291">
    <property type="entry name" value="NAD(P)-bd_dom_sf"/>
</dbReference>
<keyword evidence="3" id="KW-1185">Reference proteome</keyword>
<dbReference type="InterPro" id="IPR013154">
    <property type="entry name" value="ADH-like_N"/>
</dbReference>
<name>A0A428PYJ2_9HYPO</name>
<dbReference type="Gene3D" id="3.40.50.720">
    <property type="entry name" value="NAD(P)-binding Rossmann-like Domain"/>
    <property type="match status" value="1"/>
</dbReference>
<reference evidence="2 3" key="1">
    <citation type="submission" date="2017-06" db="EMBL/GenBank/DDBJ databases">
        <title>Comparative genomic analysis of Ambrosia Fusariam Clade fungi.</title>
        <authorList>
            <person name="Stajich J.E."/>
            <person name="Carrillo J."/>
            <person name="Kijimoto T."/>
            <person name="Eskalen A."/>
            <person name="O'Donnell K."/>
            <person name="Kasson M."/>
        </authorList>
    </citation>
    <scope>NUCLEOTIDE SEQUENCE [LARGE SCALE GENOMIC DNA]</scope>
    <source>
        <strain evidence="2 3">NRRL62606</strain>
    </source>
</reference>
<dbReference type="SUPFAM" id="SSF50129">
    <property type="entry name" value="GroES-like"/>
    <property type="match status" value="1"/>
</dbReference>
<organism evidence="2 3">
    <name type="scientific">Fusarium floridanum</name>
    <dbReference type="NCBI Taxonomy" id="1325733"/>
    <lineage>
        <taxon>Eukaryota</taxon>
        <taxon>Fungi</taxon>
        <taxon>Dikarya</taxon>
        <taxon>Ascomycota</taxon>
        <taxon>Pezizomycotina</taxon>
        <taxon>Sordariomycetes</taxon>
        <taxon>Hypocreomycetidae</taxon>
        <taxon>Hypocreales</taxon>
        <taxon>Nectriaceae</taxon>
        <taxon>Fusarium</taxon>
        <taxon>Fusarium solani species complex</taxon>
    </lineage>
</organism>
<gene>
    <name evidence="2" type="ORF">CEP51_014136</name>
</gene>
<dbReference type="GO" id="GO:0005739">
    <property type="term" value="C:mitochondrion"/>
    <property type="evidence" value="ECO:0007669"/>
    <property type="project" value="TreeGrafter"/>
</dbReference>
<dbReference type="InterPro" id="IPR020843">
    <property type="entry name" value="ER"/>
</dbReference>
<dbReference type="Gene3D" id="3.90.180.10">
    <property type="entry name" value="Medium-chain alcohol dehydrogenases, catalytic domain"/>
    <property type="match status" value="1"/>
</dbReference>
<dbReference type="AlphaFoldDB" id="A0A428PYJ2"/>
<proteinExistence type="predicted"/>
<dbReference type="SMART" id="SM00829">
    <property type="entry name" value="PKS_ER"/>
    <property type="match status" value="1"/>
</dbReference>
<dbReference type="Pfam" id="PF08240">
    <property type="entry name" value="ADH_N"/>
    <property type="match status" value="1"/>
</dbReference>
<evidence type="ECO:0000313" key="2">
    <source>
        <dbReference type="EMBL" id="RSL58058.1"/>
    </source>
</evidence>
<dbReference type="PANTHER" id="PTHR11695">
    <property type="entry name" value="ALCOHOL DEHYDROGENASE RELATED"/>
    <property type="match status" value="1"/>
</dbReference>